<protein>
    <submittedName>
        <fullName evidence="3">PRC-barrel domain containing protein</fullName>
    </submittedName>
</protein>
<dbReference type="OrthoDB" id="7274881at2"/>
<evidence type="ECO:0000259" key="2">
    <source>
        <dbReference type="Pfam" id="PF05239"/>
    </source>
</evidence>
<dbReference type="EMBL" id="SJST01000001">
    <property type="protein sequence ID" value="TCD16155.1"/>
    <property type="molecule type" value="Genomic_DNA"/>
</dbReference>
<dbReference type="Gene3D" id="2.30.30.240">
    <property type="entry name" value="PRC-barrel domain"/>
    <property type="match status" value="1"/>
</dbReference>
<gene>
    <name evidence="3" type="ORF">E0D97_01575</name>
</gene>
<dbReference type="AlphaFoldDB" id="A0A4R0PEC8"/>
<dbReference type="Proteomes" id="UP000291301">
    <property type="component" value="Unassembled WGS sequence"/>
</dbReference>
<dbReference type="Pfam" id="PF05239">
    <property type="entry name" value="PRC"/>
    <property type="match status" value="1"/>
</dbReference>
<dbReference type="RefSeq" id="WP_131564766.1">
    <property type="nucleotide sequence ID" value="NZ_JAINFK010000001.1"/>
</dbReference>
<evidence type="ECO:0000256" key="1">
    <source>
        <dbReference type="SAM" id="MobiDB-lite"/>
    </source>
</evidence>
<comment type="caution">
    <text evidence="3">The sequence shown here is derived from an EMBL/GenBank/DDBJ whole genome shotgun (WGS) entry which is preliminary data.</text>
</comment>
<name>A0A4R0PEC8_9HYPH</name>
<sequence length="128" mass="14750">MSEAARNFENPEVRESHDLIGSDKVEGTKVYDRNGDHVGQIERIMLEKRGGRVSYAVLSFGGFFGIGHDHYPLPWEKLDYDEDLGGYRVDITKEQVESAPKSSNEDRDWTPDRGREIYQHYGVAPYWI</sequence>
<dbReference type="SUPFAM" id="SSF50346">
    <property type="entry name" value="PRC-barrel domain"/>
    <property type="match status" value="1"/>
</dbReference>
<proteinExistence type="predicted"/>
<feature type="region of interest" description="Disordered" evidence="1">
    <location>
        <begin position="1"/>
        <end position="27"/>
    </location>
</feature>
<dbReference type="PANTHER" id="PTHR36505">
    <property type="entry name" value="BLR1072 PROTEIN"/>
    <property type="match status" value="1"/>
</dbReference>
<keyword evidence="4" id="KW-1185">Reference proteome</keyword>
<organism evidence="3 4">
    <name type="scientific">Oricola cellulosilytica</name>
    <dbReference type="NCBI Taxonomy" id="1429082"/>
    <lineage>
        <taxon>Bacteria</taxon>
        <taxon>Pseudomonadati</taxon>
        <taxon>Pseudomonadota</taxon>
        <taxon>Alphaproteobacteria</taxon>
        <taxon>Hyphomicrobiales</taxon>
        <taxon>Ahrensiaceae</taxon>
        <taxon>Oricola</taxon>
    </lineage>
</organism>
<accession>A0A4R0PEC8</accession>
<evidence type="ECO:0000313" key="4">
    <source>
        <dbReference type="Proteomes" id="UP000291301"/>
    </source>
</evidence>
<dbReference type="PANTHER" id="PTHR36505:SF1">
    <property type="entry name" value="BLR1072 PROTEIN"/>
    <property type="match status" value="1"/>
</dbReference>
<evidence type="ECO:0000313" key="3">
    <source>
        <dbReference type="EMBL" id="TCD16155.1"/>
    </source>
</evidence>
<feature type="compositionally biased region" description="Basic and acidic residues" evidence="1">
    <location>
        <begin position="9"/>
        <end position="27"/>
    </location>
</feature>
<reference evidence="3 4" key="1">
    <citation type="journal article" date="2015" name="Antonie Van Leeuwenhoek">
        <title>Oricola cellulosilytica gen. nov., sp. nov., a cellulose-degrading bacterium of the family Phyllobacteriaceae isolated from surface seashore water, and emended descriptions of Mesorhizobium loti and Phyllobacterium myrsinacearum.</title>
        <authorList>
            <person name="Hameed A."/>
            <person name="Shahina M."/>
            <person name="Lai W.A."/>
            <person name="Lin S.Y."/>
            <person name="Young L.S."/>
            <person name="Liu Y.C."/>
            <person name="Hsu Y.H."/>
            <person name="Young C.C."/>
        </authorList>
    </citation>
    <scope>NUCLEOTIDE SEQUENCE [LARGE SCALE GENOMIC DNA]</scope>
    <source>
        <strain evidence="3 4">KCTC 52183</strain>
    </source>
</reference>
<dbReference type="InterPro" id="IPR011033">
    <property type="entry name" value="PRC_barrel-like_sf"/>
</dbReference>
<dbReference type="InterPro" id="IPR027275">
    <property type="entry name" value="PRC-brl_dom"/>
</dbReference>
<feature type="domain" description="PRC-barrel" evidence="2">
    <location>
        <begin position="20"/>
        <end position="95"/>
    </location>
</feature>